<evidence type="ECO:0000259" key="9">
    <source>
        <dbReference type="Pfam" id="PF04675"/>
    </source>
</evidence>
<gene>
    <name evidence="10" type="ORF">S01H4_59886</name>
</gene>
<dbReference type="InterPro" id="IPR050191">
    <property type="entry name" value="ATP-dep_DNA_ligase"/>
</dbReference>
<evidence type="ECO:0000256" key="2">
    <source>
        <dbReference type="ARBA" id="ARBA00022598"/>
    </source>
</evidence>
<dbReference type="SUPFAM" id="SSF117018">
    <property type="entry name" value="ATP-dependent DNA ligase DNA-binding domain"/>
    <property type="match status" value="1"/>
</dbReference>
<dbReference type="SUPFAM" id="SSF56091">
    <property type="entry name" value="DNA ligase/mRNA capping enzyme, catalytic domain"/>
    <property type="match status" value="1"/>
</dbReference>
<evidence type="ECO:0000256" key="7">
    <source>
        <dbReference type="ARBA" id="ARBA00023204"/>
    </source>
</evidence>
<sequence length="196" mass="22070">LILSKKKKQKSIFDFENDSSKIDSIEITELYAELKKIAKTGGSGSHDVKLGILRGLMKDPLETKYLLRIITSTLRVGVSTQTIIDGLAVGFTGTKENRDYIENAYNLHPDLGEVTTILALKGLEEIKKIRITYGVPIRMMLASRVPYVDIINKLGSPMIAEYKLDGERLQIHKQGKTILLFSRRLLDISEQYLDVC</sequence>
<evidence type="ECO:0000256" key="3">
    <source>
        <dbReference type="ARBA" id="ARBA00022741"/>
    </source>
</evidence>
<dbReference type="GO" id="GO:0006310">
    <property type="term" value="P:DNA recombination"/>
    <property type="evidence" value="ECO:0007669"/>
    <property type="project" value="UniProtKB-KW"/>
</dbReference>
<dbReference type="Pfam" id="PF01068">
    <property type="entry name" value="DNA_ligase_A_M"/>
    <property type="match status" value="1"/>
</dbReference>
<feature type="domain" description="ATP-dependent DNA ligase family profile" evidence="8">
    <location>
        <begin position="140"/>
        <end position="194"/>
    </location>
</feature>
<comment type="caution">
    <text evidence="10">The sequence shown here is derived from an EMBL/GenBank/DDBJ whole genome shotgun (WGS) entry which is preliminary data.</text>
</comment>
<feature type="non-terminal residue" evidence="10">
    <location>
        <position position="1"/>
    </location>
</feature>
<evidence type="ECO:0000313" key="10">
    <source>
        <dbReference type="EMBL" id="GAH12025.1"/>
    </source>
</evidence>
<dbReference type="InterPro" id="IPR012308">
    <property type="entry name" value="DNA_ligase_ATP-dep_N"/>
</dbReference>
<feature type="non-terminal residue" evidence="10">
    <location>
        <position position="196"/>
    </location>
</feature>
<evidence type="ECO:0000256" key="6">
    <source>
        <dbReference type="ARBA" id="ARBA00023172"/>
    </source>
</evidence>
<accession>X1DUY8</accession>
<dbReference type="GO" id="GO:0003910">
    <property type="term" value="F:DNA ligase (ATP) activity"/>
    <property type="evidence" value="ECO:0007669"/>
    <property type="project" value="InterPro"/>
</dbReference>
<dbReference type="PANTHER" id="PTHR45674">
    <property type="entry name" value="DNA LIGASE 1/3 FAMILY MEMBER"/>
    <property type="match status" value="1"/>
</dbReference>
<feature type="domain" description="DNA ligase ATP-dependent N-terminal" evidence="9">
    <location>
        <begin position="12"/>
        <end position="88"/>
    </location>
</feature>
<evidence type="ECO:0000259" key="8">
    <source>
        <dbReference type="Pfam" id="PF01068"/>
    </source>
</evidence>
<evidence type="ECO:0000256" key="1">
    <source>
        <dbReference type="ARBA" id="ARBA00007572"/>
    </source>
</evidence>
<proteinExistence type="inferred from homology"/>
<keyword evidence="4" id="KW-0227">DNA damage</keyword>
<dbReference type="GO" id="GO:0003677">
    <property type="term" value="F:DNA binding"/>
    <property type="evidence" value="ECO:0007669"/>
    <property type="project" value="InterPro"/>
</dbReference>
<dbReference type="EMBL" id="BART01035200">
    <property type="protein sequence ID" value="GAH12025.1"/>
    <property type="molecule type" value="Genomic_DNA"/>
</dbReference>
<name>X1DUY8_9ZZZZ</name>
<organism evidence="10">
    <name type="scientific">marine sediment metagenome</name>
    <dbReference type="NCBI Taxonomy" id="412755"/>
    <lineage>
        <taxon>unclassified sequences</taxon>
        <taxon>metagenomes</taxon>
        <taxon>ecological metagenomes</taxon>
    </lineage>
</organism>
<reference evidence="10" key="1">
    <citation type="journal article" date="2014" name="Front. Microbiol.">
        <title>High frequency of phylogenetically diverse reductive dehalogenase-homologous genes in deep subseafloor sedimentary metagenomes.</title>
        <authorList>
            <person name="Kawai M."/>
            <person name="Futagami T."/>
            <person name="Toyoda A."/>
            <person name="Takaki Y."/>
            <person name="Nishi S."/>
            <person name="Hori S."/>
            <person name="Arai W."/>
            <person name="Tsubouchi T."/>
            <person name="Morono Y."/>
            <person name="Uchiyama I."/>
            <person name="Ito T."/>
            <person name="Fujiyama A."/>
            <person name="Inagaki F."/>
            <person name="Takami H."/>
        </authorList>
    </citation>
    <scope>NUCLEOTIDE SEQUENCE</scope>
    <source>
        <strain evidence="10">Expedition CK06-06</strain>
    </source>
</reference>
<comment type="similarity">
    <text evidence="1">Belongs to the ATP-dependent DNA ligase family.</text>
</comment>
<evidence type="ECO:0008006" key="11">
    <source>
        <dbReference type="Google" id="ProtNLM"/>
    </source>
</evidence>
<evidence type="ECO:0000256" key="4">
    <source>
        <dbReference type="ARBA" id="ARBA00022763"/>
    </source>
</evidence>
<dbReference type="GO" id="GO:0006273">
    <property type="term" value="P:lagging strand elongation"/>
    <property type="evidence" value="ECO:0007669"/>
    <property type="project" value="TreeGrafter"/>
</dbReference>
<keyword evidence="5" id="KW-0067">ATP-binding</keyword>
<keyword evidence="2" id="KW-0436">Ligase</keyword>
<protein>
    <recommendedName>
        <fullName evidence="11">ATP-dependent DNA ligase family profile domain-containing protein</fullName>
    </recommendedName>
</protein>
<dbReference type="InterPro" id="IPR036599">
    <property type="entry name" value="DNA_ligase_N_sf"/>
</dbReference>
<dbReference type="GO" id="GO:0005524">
    <property type="term" value="F:ATP binding"/>
    <property type="evidence" value="ECO:0007669"/>
    <property type="project" value="UniProtKB-KW"/>
</dbReference>
<dbReference type="PANTHER" id="PTHR45674:SF4">
    <property type="entry name" value="DNA LIGASE 1"/>
    <property type="match status" value="1"/>
</dbReference>
<dbReference type="Gene3D" id="3.30.470.30">
    <property type="entry name" value="DNA ligase/mRNA capping enzyme"/>
    <property type="match status" value="1"/>
</dbReference>
<dbReference type="Gene3D" id="1.10.3260.10">
    <property type="entry name" value="DNA ligase, ATP-dependent, N-terminal domain"/>
    <property type="match status" value="1"/>
</dbReference>
<keyword evidence="3" id="KW-0547">Nucleotide-binding</keyword>
<dbReference type="InterPro" id="IPR012310">
    <property type="entry name" value="DNA_ligase_ATP-dep_cent"/>
</dbReference>
<dbReference type="GO" id="GO:0006281">
    <property type="term" value="P:DNA repair"/>
    <property type="evidence" value="ECO:0007669"/>
    <property type="project" value="UniProtKB-KW"/>
</dbReference>
<dbReference type="AlphaFoldDB" id="X1DUY8"/>
<keyword evidence="7" id="KW-0234">DNA repair</keyword>
<dbReference type="Pfam" id="PF04675">
    <property type="entry name" value="DNA_ligase_A_N"/>
    <property type="match status" value="1"/>
</dbReference>
<evidence type="ECO:0000256" key="5">
    <source>
        <dbReference type="ARBA" id="ARBA00022840"/>
    </source>
</evidence>
<keyword evidence="6" id="KW-0233">DNA recombination</keyword>